<proteinExistence type="predicted"/>
<organism evidence="1 2">
    <name type="scientific">Nemania bipapillata</name>
    <dbReference type="NCBI Taxonomy" id="110536"/>
    <lineage>
        <taxon>Eukaryota</taxon>
        <taxon>Fungi</taxon>
        <taxon>Dikarya</taxon>
        <taxon>Ascomycota</taxon>
        <taxon>Pezizomycotina</taxon>
        <taxon>Sordariomycetes</taxon>
        <taxon>Xylariomycetidae</taxon>
        <taxon>Xylariales</taxon>
        <taxon>Xylariaceae</taxon>
        <taxon>Nemania</taxon>
    </lineage>
</organism>
<accession>A0ACC2IMR7</accession>
<comment type="caution">
    <text evidence="1">The sequence shown here is derived from an EMBL/GenBank/DDBJ whole genome shotgun (WGS) entry which is preliminary data.</text>
</comment>
<dbReference type="Proteomes" id="UP001153334">
    <property type="component" value="Unassembled WGS sequence"/>
</dbReference>
<keyword evidence="2" id="KW-1185">Reference proteome</keyword>
<gene>
    <name evidence="1" type="ORF">ONZ43_g4444</name>
</gene>
<protein>
    <submittedName>
        <fullName evidence="1">Uncharacterized protein</fullName>
    </submittedName>
</protein>
<name>A0ACC2IMR7_9PEZI</name>
<evidence type="ECO:0000313" key="1">
    <source>
        <dbReference type="EMBL" id="KAJ8116411.1"/>
    </source>
</evidence>
<dbReference type="EMBL" id="JAPESX010001198">
    <property type="protein sequence ID" value="KAJ8116411.1"/>
    <property type="molecule type" value="Genomic_DNA"/>
</dbReference>
<sequence length="235" mass="25601">MIDESDFDKPMPPHSQFFANYAHTKAIAERLVCSANSPNFRTGAIRPSNAIYGSSNGDQVVGVVLRTHGAQTWMQNIVQNFVHGGHISLGHLQFEAALLRKEMPSCAGRPFIITDAGAPPTYGDMYHLCALLADTPVKLTFLPPAPFLVLGHLVEWVAIASRTPVLRWVFPEPKGTIAILQPGVFHAALNYVATDQAARRSVEQGGLGFRHVINTMEGMCQQLAEWNAEHGSSSS</sequence>
<reference evidence="1" key="1">
    <citation type="submission" date="2022-11" db="EMBL/GenBank/DDBJ databases">
        <title>Genome Sequence of Nemania bipapillata.</title>
        <authorList>
            <person name="Buettner E."/>
        </authorList>
    </citation>
    <scope>NUCLEOTIDE SEQUENCE</scope>
    <source>
        <strain evidence="1">CP14</strain>
    </source>
</reference>
<evidence type="ECO:0000313" key="2">
    <source>
        <dbReference type="Proteomes" id="UP001153334"/>
    </source>
</evidence>